<dbReference type="AlphaFoldDB" id="A0A6N9QZ33"/>
<dbReference type="Gene3D" id="1.10.10.10">
    <property type="entry name" value="Winged helix-like DNA-binding domain superfamily/Winged helix DNA-binding domain"/>
    <property type="match status" value="1"/>
</dbReference>
<comment type="similarity">
    <text evidence="1">Belongs to the LysR transcriptional regulatory family.</text>
</comment>
<evidence type="ECO:0000313" key="7">
    <source>
        <dbReference type="Proteomes" id="UP000471026"/>
    </source>
</evidence>
<name>A0A6N9QZ33_9MICC</name>
<dbReference type="InterPro" id="IPR000847">
    <property type="entry name" value="LysR_HTH_N"/>
</dbReference>
<dbReference type="PANTHER" id="PTHR30346:SF0">
    <property type="entry name" value="HCA OPERON TRANSCRIPTIONAL ACTIVATOR HCAR"/>
    <property type="match status" value="1"/>
</dbReference>
<dbReference type="PROSITE" id="PS50931">
    <property type="entry name" value="HTH_LYSR"/>
    <property type="match status" value="1"/>
</dbReference>
<dbReference type="SUPFAM" id="SSF46785">
    <property type="entry name" value="Winged helix' DNA-binding domain"/>
    <property type="match status" value="1"/>
</dbReference>
<evidence type="ECO:0000256" key="3">
    <source>
        <dbReference type="ARBA" id="ARBA00023125"/>
    </source>
</evidence>
<dbReference type="PANTHER" id="PTHR30346">
    <property type="entry name" value="TRANSCRIPTIONAL DUAL REGULATOR HCAR-RELATED"/>
    <property type="match status" value="1"/>
</dbReference>
<evidence type="ECO:0000259" key="5">
    <source>
        <dbReference type="PROSITE" id="PS50931"/>
    </source>
</evidence>
<evidence type="ECO:0000313" key="6">
    <source>
        <dbReference type="EMBL" id="NDO77708.1"/>
    </source>
</evidence>
<proteinExistence type="inferred from homology"/>
<evidence type="ECO:0000256" key="2">
    <source>
        <dbReference type="ARBA" id="ARBA00023015"/>
    </source>
</evidence>
<comment type="caution">
    <text evidence="6">The sequence shown here is derived from an EMBL/GenBank/DDBJ whole genome shotgun (WGS) entry which is preliminary data.</text>
</comment>
<dbReference type="GO" id="GO:0003677">
    <property type="term" value="F:DNA binding"/>
    <property type="evidence" value="ECO:0007669"/>
    <property type="project" value="UniProtKB-KW"/>
</dbReference>
<dbReference type="GO" id="GO:0032993">
    <property type="term" value="C:protein-DNA complex"/>
    <property type="evidence" value="ECO:0007669"/>
    <property type="project" value="TreeGrafter"/>
</dbReference>
<dbReference type="Pfam" id="PF03466">
    <property type="entry name" value="LysR_substrate"/>
    <property type="match status" value="1"/>
</dbReference>
<dbReference type="InterPro" id="IPR005119">
    <property type="entry name" value="LysR_subst-bd"/>
</dbReference>
<keyword evidence="4" id="KW-0804">Transcription</keyword>
<gene>
    <name evidence="6" type="ORF">GKZ75_05545</name>
</gene>
<dbReference type="SUPFAM" id="SSF53850">
    <property type="entry name" value="Periplasmic binding protein-like II"/>
    <property type="match status" value="1"/>
</dbReference>
<dbReference type="InterPro" id="IPR036390">
    <property type="entry name" value="WH_DNA-bd_sf"/>
</dbReference>
<dbReference type="Pfam" id="PF00126">
    <property type="entry name" value="HTH_1"/>
    <property type="match status" value="1"/>
</dbReference>
<dbReference type="RefSeq" id="WP_162229135.1">
    <property type="nucleotide sequence ID" value="NZ_WMHZ01000006.1"/>
</dbReference>
<sequence>MVGDPGITFRQLEQLIAVADTGGFAAAAQSLHLTPNAVAQSVTELERILGVPVTVRQRARGVTLTPTGARFVERARALLYDAADLVSESSEDRDTPLRGRITLGCFAPLAPTVIAQVWSDLAREHPGVELRIVEADTTELVQDVLTSRVDAIITYAVNLPPELHTVELFGARLKVSLAGDHPLAGQGSVALEDLADEPLVLLDKAPSGENTLNILRRRGITPRIVHRTEDFELMRSLVGRGAGYGMHFLGVGTELSREGLPVVCRPVSPGNERESVVLGWPRGVTVPRRVRAVADLARASAEGSAIFR</sequence>
<organism evidence="6 7">
    <name type="scientific">Kocuria marina subsp. indica</name>
    <dbReference type="NCBI Taxonomy" id="1049583"/>
    <lineage>
        <taxon>Bacteria</taxon>
        <taxon>Bacillati</taxon>
        <taxon>Actinomycetota</taxon>
        <taxon>Actinomycetes</taxon>
        <taxon>Micrococcales</taxon>
        <taxon>Micrococcaceae</taxon>
        <taxon>Kocuria</taxon>
    </lineage>
</organism>
<dbReference type="InterPro" id="IPR036388">
    <property type="entry name" value="WH-like_DNA-bd_sf"/>
</dbReference>
<evidence type="ECO:0000256" key="4">
    <source>
        <dbReference type="ARBA" id="ARBA00023163"/>
    </source>
</evidence>
<feature type="domain" description="HTH lysR-type" evidence="5">
    <location>
        <begin position="7"/>
        <end position="65"/>
    </location>
</feature>
<accession>A0A6N9QZ33</accession>
<reference evidence="6 7" key="1">
    <citation type="submission" date="2019-11" db="EMBL/GenBank/DDBJ databases">
        <title>Draft genome sequence of Kocuria indica DP-K7, a methyl red degrading Actinobacterium.</title>
        <authorList>
            <person name="Kumaran S."/>
            <person name="Tischler D."/>
            <person name="Ngo A.C.R."/>
            <person name="Schultes F."/>
        </authorList>
    </citation>
    <scope>NUCLEOTIDE SEQUENCE [LARGE SCALE GENOMIC DNA]</scope>
    <source>
        <strain evidence="6 7">DP-K7</strain>
    </source>
</reference>
<dbReference type="EMBL" id="WMHZ01000006">
    <property type="protein sequence ID" value="NDO77708.1"/>
    <property type="molecule type" value="Genomic_DNA"/>
</dbReference>
<dbReference type="GO" id="GO:0003700">
    <property type="term" value="F:DNA-binding transcription factor activity"/>
    <property type="evidence" value="ECO:0007669"/>
    <property type="project" value="InterPro"/>
</dbReference>
<keyword evidence="2" id="KW-0805">Transcription regulation</keyword>
<keyword evidence="3" id="KW-0238">DNA-binding</keyword>
<dbReference type="Gene3D" id="3.40.190.10">
    <property type="entry name" value="Periplasmic binding protein-like II"/>
    <property type="match status" value="2"/>
</dbReference>
<evidence type="ECO:0000256" key="1">
    <source>
        <dbReference type="ARBA" id="ARBA00009437"/>
    </source>
</evidence>
<protein>
    <submittedName>
        <fullName evidence="6">LysR family transcriptional regulator</fullName>
    </submittedName>
</protein>
<dbReference type="Proteomes" id="UP000471026">
    <property type="component" value="Unassembled WGS sequence"/>
</dbReference>